<protein>
    <submittedName>
        <fullName evidence="8">PHD and RING finger domain-containing protein 1-like</fullName>
    </submittedName>
</protein>
<sequence length="261" mass="29069">MDNSAVINADGAEPDVDKCHICLSPFTEQTVASLSSCQHVFCLQCILEWSKTANTCPVDRISFNFIHPGGDVQKKIKVKTHRKEDDDDDDEEERSHAVICEECGRSDRRHRLLVCIHCDSGYHMDCLTPSLSTNPEGDWICADCVVTPHHTEGSVVEEYISDGELTDLLADMDEMPSTSSRLRPSTMNQPSSSTGRRHSQRIQSRASSSPPNPRPKTSWHVPKYLIRASKPAVATDEPLPHSDTSSASDNLNTKKRRKRAT</sequence>
<evidence type="ECO:0000313" key="8">
    <source>
        <dbReference type="EMBL" id="CAK6975379.1"/>
    </source>
</evidence>
<dbReference type="PROSITE" id="PS01359">
    <property type="entry name" value="ZF_PHD_1"/>
    <property type="match status" value="1"/>
</dbReference>
<gene>
    <name evidence="8" type="ORF">FSCOSCO3_A012430</name>
</gene>
<keyword evidence="2 4" id="KW-0863">Zinc-finger</keyword>
<evidence type="ECO:0000256" key="1">
    <source>
        <dbReference type="ARBA" id="ARBA00022723"/>
    </source>
</evidence>
<dbReference type="InterPro" id="IPR013083">
    <property type="entry name" value="Znf_RING/FYVE/PHD"/>
</dbReference>
<dbReference type="InterPro" id="IPR047157">
    <property type="entry name" value="PHRF1/Atg35"/>
</dbReference>
<dbReference type="PROSITE" id="PS00518">
    <property type="entry name" value="ZF_RING_1"/>
    <property type="match status" value="1"/>
</dbReference>
<dbReference type="Pfam" id="PF00628">
    <property type="entry name" value="PHD"/>
    <property type="match status" value="1"/>
</dbReference>
<comment type="caution">
    <text evidence="8">The sequence shown here is derived from an EMBL/GenBank/DDBJ whole genome shotgun (WGS) entry which is preliminary data.</text>
</comment>
<dbReference type="InterPro" id="IPR001965">
    <property type="entry name" value="Znf_PHD"/>
</dbReference>
<dbReference type="PROSITE" id="PS50089">
    <property type="entry name" value="ZF_RING_2"/>
    <property type="match status" value="1"/>
</dbReference>
<keyword evidence="1" id="KW-0479">Metal-binding</keyword>
<feature type="region of interest" description="Disordered" evidence="5">
    <location>
        <begin position="175"/>
        <end position="261"/>
    </location>
</feature>
<dbReference type="PANTHER" id="PTHR12618:SF20">
    <property type="entry name" value="PHD AND RING FINGER DOMAIN-CONTAINING PROTEIN 1"/>
    <property type="match status" value="1"/>
</dbReference>
<dbReference type="Proteomes" id="UP001314229">
    <property type="component" value="Unassembled WGS sequence"/>
</dbReference>
<keyword evidence="9" id="KW-1185">Reference proteome</keyword>
<evidence type="ECO:0000313" key="9">
    <source>
        <dbReference type="Proteomes" id="UP001314229"/>
    </source>
</evidence>
<evidence type="ECO:0000256" key="3">
    <source>
        <dbReference type="ARBA" id="ARBA00022833"/>
    </source>
</evidence>
<dbReference type="PROSITE" id="PS50016">
    <property type="entry name" value="ZF_PHD_2"/>
    <property type="match status" value="1"/>
</dbReference>
<proteinExistence type="predicted"/>
<feature type="compositionally biased region" description="Polar residues" evidence="5">
    <location>
        <begin position="242"/>
        <end position="251"/>
    </location>
</feature>
<dbReference type="InterPro" id="IPR019786">
    <property type="entry name" value="Zinc_finger_PHD-type_CS"/>
</dbReference>
<evidence type="ECO:0000259" key="7">
    <source>
        <dbReference type="PROSITE" id="PS50089"/>
    </source>
</evidence>
<dbReference type="InterPro" id="IPR017907">
    <property type="entry name" value="Znf_RING_CS"/>
</dbReference>
<organism evidence="8 9">
    <name type="scientific">Scomber scombrus</name>
    <name type="common">Atlantic mackerel</name>
    <name type="synonym">Scomber vernalis</name>
    <dbReference type="NCBI Taxonomy" id="13677"/>
    <lineage>
        <taxon>Eukaryota</taxon>
        <taxon>Metazoa</taxon>
        <taxon>Chordata</taxon>
        <taxon>Craniata</taxon>
        <taxon>Vertebrata</taxon>
        <taxon>Euteleostomi</taxon>
        <taxon>Actinopterygii</taxon>
        <taxon>Neopterygii</taxon>
        <taxon>Teleostei</taxon>
        <taxon>Neoteleostei</taxon>
        <taxon>Acanthomorphata</taxon>
        <taxon>Pelagiaria</taxon>
        <taxon>Scombriformes</taxon>
        <taxon>Scombridae</taxon>
        <taxon>Scomber</taxon>
    </lineage>
</organism>
<dbReference type="PANTHER" id="PTHR12618">
    <property type="entry name" value="PHD AND RING FINGER DOMAIN-CONTAINING PROTEIN 1"/>
    <property type="match status" value="1"/>
</dbReference>
<feature type="domain" description="RING-type" evidence="7">
    <location>
        <begin position="19"/>
        <end position="60"/>
    </location>
</feature>
<reference evidence="8 9" key="1">
    <citation type="submission" date="2024-01" db="EMBL/GenBank/DDBJ databases">
        <authorList>
            <person name="Alioto T."/>
            <person name="Alioto T."/>
            <person name="Gomez Garrido J."/>
        </authorList>
    </citation>
    <scope>NUCLEOTIDE SEQUENCE [LARGE SCALE GENOMIC DNA]</scope>
</reference>
<accession>A0AAV1PWT2</accession>
<dbReference type="Gene3D" id="3.30.40.10">
    <property type="entry name" value="Zinc/RING finger domain, C3HC4 (zinc finger)"/>
    <property type="match status" value="2"/>
</dbReference>
<dbReference type="SMART" id="SM00249">
    <property type="entry name" value="PHD"/>
    <property type="match status" value="1"/>
</dbReference>
<dbReference type="Pfam" id="PF13639">
    <property type="entry name" value="zf-RING_2"/>
    <property type="match status" value="1"/>
</dbReference>
<dbReference type="InterPro" id="IPR011011">
    <property type="entry name" value="Znf_FYVE_PHD"/>
</dbReference>
<feature type="compositionally biased region" description="Polar residues" evidence="5">
    <location>
        <begin position="176"/>
        <end position="194"/>
    </location>
</feature>
<evidence type="ECO:0000259" key="6">
    <source>
        <dbReference type="PROSITE" id="PS50016"/>
    </source>
</evidence>
<name>A0AAV1PWT2_SCOSC</name>
<evidence type="ECO:0000256" key="5">
    <source>
        <dbReference type="SAM" id="MobiDB-lite"/>
    </source>
</evidence>
<evidence type="ECO:0000256" key="2">
    <source>
        <dbReference type="ARBA" id="ARBA00022771"/>
    </source>
</evidence>
<evidence type="ECO:0000256" key="4">
    <source>
        <dbReference type="PROSITE-ProRule" id="PRU00175"/>
    </source>
</evidence>
<keyword evidence="3" id="KW-0862">Zinc</keyword>
<dbReference type="GO" id="GO:0008270">
    <property type="term" value="F:zinc ion binding"/>
    <property type="evidence" value="ECO:0007669"/>
    <property type="project" value="UniProtKB-KW"/>
</dbReference>
<dbReference type="AlphaFoldDB" id="A0AAV1PWT2"/>
<dbReference type="InterPro" id="IPR001841">
    <property type="entry name" value="Znf_RING"/>
</dbReference>
<feature type="domain" description="PHD-type" evidence="6">
    <location>
        <begin position="97"/>
        <end position="147"/>
    </location>
</feature>
<dbReference type="EMBL" id="CAWUFR010000297">
    <property type="protein sequence ID" value="CAK6975379.1"/>
    <property type="molecule type" value="Genomic_DNA"/>
</dbReference>
<dbReference type="SUPFAM" id="SSF57903">
    <property type="entry name" value="FYVE/PHD zinc finger"/>
    <property type="match status" value="1"/>
</dbReference>
<dbReference type="SMART" id="SM00184">
    <property type="entry name" value="RING"/>
    <property type="match status" value="2"/>
</dbReference>
<dbReference type="InterPro" id="IPR019787">
    <property type="entry name" value="Znf_PHD-finger"/>
</dbReference>
<dbReference type="SUPFAM" id="SSF57850">
    <property type="entry name" value="RING/U-box"/>
    <property type="match status" value="1"/>
</dbReference>